<gene>
    <name evidence="2" type="ORF">JG688_00008454</name>
</gene>
<keyword evidence="3" id="KW-1185">Reference proteome</keyword>
<dbReference type="Proteomes" id="UP000709295">
    <property type="component" value="Unassembled WGS sequence"/>
</dbReference>
<organism evidence="2 3">
    <name type="scientific">Phytophthora aleatoria</name>
    <dbReference type="NCBI Taxonomy" id="2496075"/>
    <lineage>
        <taxon>Eukaryota</taxon>
        <taxon>Sar</taxon>
        <taxon>Stramenopiles</taxon>
        <taxon>Oomycota</taxon>
        <taxon>Peronosporomycetes</taxon>
        <taxon>Peronosporales</taxon>
        <taxon>Peronosporaceae</taxon>
        <taxon>Phytophthora</taxon>
    </lineage>
</organism>
<protein>
    <submittedName>
        <fullName evidence="2">Uncharacterized protein</fullName>
    </submittedName>
</protein>
<sequence length="123" mass="13253">MQLGATSDNNVSLEYACDGLNSDMSQSDHQNSRSSEYFENEDASVPWPDDVVQISHTENPEKLVVPDLGAVDWCSCDETCRSDSCPNAVTSIFCAANSCLNGKYCGNRLREVGGLRLAKGALG</sequence>
<reference evidence="2" key="1">
    <citation type="submission" date="2021-01" db="EMBL/GenBank/DDBJ databases">
        <title>Phytophthora aleatoria, a newly-described species from Pinus radiata is distinct from Phytophthora cactorum isolates based on comparative genomics.</title>
        <authorList>
            <person name="Mcdougal R."/>
            <person name="Panda P."/>
            <person name="Williams N."/>
            <person name="Studholme D.J."/>
        </authorList>
    </citation>
    <scope>NUCLEOTIDE SEQUENCE</scope>
    <source>
        <strain evidence="2">NZFS 4037</strain>
    </source>
</reference>
<evidence type="ECO:0000313" key="2">
    <source>
        <dbReference type="EMBL" id="KAG6962773.1"/>
    </source>
</evidence>
<evidence type="ECO:0000313" key="3">
    <source>
        <dbReference type="Proteomes" id="UP000709295"/>
    </source>
</evidence>
<dbReference type="AlphaFoldDB" id="A0A8J5J722"/>
<dbReference type="EMBL" id="JAENGY010000446">
    <property type="protein sequence ID" value="KAG6962773.1"/>
    <property type="molecule type" value="Genomic_DNA"/>
</dbReference>
<name>A0A8J5J722_9STRA</name>
<evidence type="ECO:0000256" key="1">
    <source>
        <dbReference type="SAM" id="MobiDB-lite"/>
    </source>
</evidence>
<feature type="region of interest" description="Disordered" evidence="1">
    <location>
        <begin position="19"/>
        <end position="42"/>
    </location>
</feature>
<feature type="compositionally biased region" description="Polar residues" evidence="1">
    <location>
        <begin position="22"/>
        <end position="37"/>
    </location>
</feature>
<proteinExistence type="predicted"/>
<accession>A0A8J5J722</accession>
<comment type="caution">
    <text evidence="2">The sequence shown here is derived from an EMBL/GenBank/DDBJ whole genome shotgun (WGS) entry which is preliminary data.</text>
</comment>